<dbReference type="PANTHER" id="PTHR12526">
    <property type="entry name" value="GLYCOSYLTRANSFERASE"/>
    <property type="match status" value="1"/>
</dbReference>
<proteinExistence type="predicted"/>
<dbReference type="SUPFAM" id="SSF53756">
    <property type="entry name" value="UDP-Glycosyltransferase/glycogen phosphorylase"/>
    <property type="match status" value="1"/>
</dbReference>
<evidence type="ECO:0000313" key="2">
    <source>
        <dbReference type="Proteomes" id="UP000218418"/>
    </source>
</evidence>
<dbReference type="Pfam" id="PF13692">
    <property type="entry name" value="Glyco_trans_1_4"/>
    <property type="match status" value="1"/>
</dbReference>
<accession>A0A1Z4LKZ2</accession>
<dbReference type="GO" id="GO:0016740">
    <property type="term" value="F:transferase activity"/>
    <property type="evidence" value="ECO:0007669"/>
    <property type="project" value="UniProtKB-KW"/>
</dbReference>
<dbReference type="EMBL" id="AP018227">
    <property type="protein sequence ID" value="BAY81885.1"/>
    <property type="molecule type" value="Genomic_DNA"/>
</dbReference>
<gene>
    <name evidence="1" type="ORF">NIES267_13630</name>
</gene>
<evidence type="ECO:0000313" key="1">
    <source>
        <dbReference type="EMBL" id="BAY81885.1"/>
    </source>
</evidence>
<keyword evidence="1" id="KW-0808">Transferase</keyword>
<organism evidence="1 2">
    <name type="scientific">Calothrix parasitica NIES-267</name>
    <dbReference type="NCBI Taxonomy" id="1973488"/>
    <lineage>
        <taxon>Bacteria</taxon>
        <taxon>Bacillati</taxon>
        <taxon>Cyanobacteriota</taxon>
        <taxon>Cyanophyceae</taxon>
        <taxon>Nostocales</taxon>
        <taxon>Calotrichaceae</taxon>
        <taxon>Calothrix</taxon>
    </lineage>
</organism>
<dbReference type="OrthoDB" id="525353at2"/>
<reference evidence="1 2" key="1">
    <citation type="submission" date="2017-06" db="EMBL/GenBank/DDBJ databases">
        <title>Genome sequencing of cyanobaciteial culture collection at National Institute for Environmental Studies (NIES).</title>
        <authorList>
            <person name="Hirose Y."/>
            <person name="Shimura Y."/>
            <person name="Fujisawa T."/>
            <person name="Nakamura Y."/>
            <person name="Kawachi M."/>
        </authorList>
    </citation>
    <scope>NUCLEOTIDE SEQUENCE [LARGE SCALE GENOMIC DNA]</scope>
    <source>
        <strain evidence="1 2">NIES-267</strain>
    </source>
</reference>
<dbReference type="Gene3D" id="3.40.50.2000">
    <property type="entry name" value="Glycogen Phosphorylase B"/>
    <property type="match status" value="1"/>
</dbReference>
<name>A0A1Z4LKZ2_9CYAN</name>
<keyword evidence="2" id="KW-1185">Reference proteome</keyword>
<dbReference type="AlphaFoldDB" id="A0A1Z4LKZ2"/>
<sequence>MKITLVCHDIPYPAIHGGRIDMWRRIKAFAQIGVELQLICWFDKAPLREEVAEIKKYVGSACFIKFKHDLCSTGYRLLNLVRYPLEVTSRIVVGQQLNHLISKVRAFNPHVIWLDGIHGGNVASKLSERFDIPIVTRCHNIEHLYYQRLFNSATGTSKFKRYLSTSHLETYEKSLLKNSLLFYDISAEDLKFWKSHGFRNGRYLPPLMEIPPSQKQDKYYQKIDKSNQYDVVFLGNLYSNNNVAGITWFLTQVLPEIRSQISDIKVLIAGAKPINKIKQLCEETEGVDLSINPPSSATIYNSGSVLINPVLTGSGVSIKSLEMLMAGKPIVSTPQGIAGLPISVKQYFKIASDTQSFAAEIVNLISNSHEIQISTKLLESLFGTQVIHEVVSDIKSLI</sequence>
<dbReference type="Proteomes" id="UP000218418">
    <property type="component" value="Chromosome"/>
</dbReference>
<protein>
    <submittedName>
        <fullName evidence="1">Putative glycosyl transferase</fullName>
    </submittedName>
</protein>